<comment type="caution">
    <text evidence="1">The sequence shown here is derived from an EMBL/GenBank/DDBJ whole genome shotgun (WGS) entry which is preliminary data.</text>
</comment>
<proteinExistence type="predicted"/>
<name>A0ACB8G5G1_9SAUR</name>
<evidence type="ECO:0000313" key="1">
    <source>
        <dbReference type="EMBL" id="KAH8014879.1"/>
    </source>
</evidence>
<protein>
    <submittedName>
        <fullName evidence="1">Uncharacterized protein</fullName>
    </submittedName>
</protein>
<organism evidence="1 2">
    <name type="scientific">Sphaerodactylus townsendi</name>
    <dbReference type="NCBI Taxonomy" id="933632"/>
    <lineage>
        <taxon>Eukaryota</taxon>
        <taxon>Metazoa</taxon>
        <taxon>Chordata</taxon>
        <taxon>Craniata</taxon>
        <taxon>Vertebrata</taxon>
        <taxon>Euteleostomi</taxon>
        <taxon>Lepidosauria</taxon>
        <taxon>Squamata</taxon>
        <taxon>Bifurcata</taxon>
        <taxon>Gekkota</taxon>
        <taxon>Sphaerodactylidae</taxon>
        <taxon>Sphaerodactylus</taxon>
    </lineage>
</organism>
<sequence length="190" mass="20661">MGQLSDSSGRYWEDLATSPDSSVTSLNGRKHPEADSSIPCMTALEASFPPEEEKPLQKAAIWASRGSHADLDMEMDNDLQRVNESLGAGIMVDLPHRSSKPSDHPKGTGVFGEPDDLMLDPSSLMDIDILDSSGLLQNLLGTSSLQPLLAAPIGDIVMHNEMGIRNTKEIPVLEWVGETLRKQKLQAMQI</sequence>
<reference evidence="1" key="1">
    <citation type="submission" date="2021-08" db="EMBL/GenBank/DDBJ databases">
        <title>The first chromosome-level gecko genome reveals the dynamic sex chromosomes of Neotropical dwarf geckos (Sphaerodactylidae: Sphaerodactylus).</title>
        <authorList>
            <person name="Pinto B.J."/>
            <person name="Keating S.E."/>
            <person name="Gamble T."/>
        </authorList>
    </citation>
    <scope>NUCLEOTIDE SEQUENCE</scope>
    <source>
        <strain evidence="1">TG3544</strain>
    </source>
</reference>
<dbReference type="EMBL" id="CM037615">
    <property type="protein sequence ID" value="KAH8014879.1"/>
    <property type="molecule type" value="Genomic_DNA"/>
</dbReference>
<gene>
    <name evidence="1" type="ORF">K3G42_032367</name>
</gene>
<accession>A0ACB8G5G1</accession>
<dbReference type="Proteomes" id="UP000827872">
    <property type="component" value="Linkage Group LG02"/>
</dbReference>
<evidence type="ECO:0000313" key="2">
    <source>
        <dbReference type="Proteomes" id="UP000827872"/>
    </source>
</evidence>
<keyword evidence="2" id="KW-1185">Reference proteome</keyword>